<accession>A0A9P8URH4</accession>
<evidence type="ECO:0000256" key="2">
    <source>
        <dbReference type="SAM" id="MobiDB-lite"/>
    </source>
</evidence>
<dbReference type="Proteomes" id="UP000758603">
    <property type="component" value="Unassembled WGS sequence"/>
</dbReference>
<feature type="compositionally biased region" description="Low complexity" evidence="2">
    <location>
        <begin position="548"/>
        <end position="559"/>
    </location>
</feature>
<evidence type="ECO:0000313" key="3">
    <source>
        <dbReference type="EMBL" id="KAH6656889.1"/>
    </source>
</evidence>
<feature type="region of interest" description="Disordered" evidence="2">
    <location>
        <begin position="200"/>
        <end position="231"/>
    </location>
</feature>
<feature type="coiled-coil region" evidence="1">
    <location>
        <begin position="373"/>
        <end position="400"/>
    </location>
</feature>
<keyword evidence="1" id="KW-0175">Coiled coil</keyword>
<evidence type="ECO:0000256" key="1">
    <source>
        <dbReference type="SAM" id="Coils"/>
    </source>
</evidence>
<reference evidence="3" key="1">
    <citation type="journal article" date="2021" name="Nat. Commun.">
        <title>Genetic determinants of endophytism in the Arabidopsis root mycobiome.</title>
        <authorList>
            <person name="Mesny F."/>
            <person name="Miyauchi S."/>
            <person name="Thiergart T."/>
            <person name="Pickel B."/>
            <person name="Atanasova L."/>
            <person name="Karlsson M."/>
            <person name="Huettel B."/>
            <person name="Barry K.W."/>
            <person name="Haridas S."/>
            <person name="Chen C."/>
            <person name="Bauer D."/>
            <person name="Andreopoulos W."/>
            <person name="Pangilinan J."/>
            <person name="LaButti K."/>
            <person name="Riley R."/>
            <person name="Lipzen A."/>
            <person name="Clum A."/>
            <person name="Drula E."/>
            <person name="Henrissat B."/>
            <person name="Kohler A."/>
            <person name="Grigoriev I.V."/>
            <person name="Martin F.M."/>
            <person name="Hacquard S."/>
        </authorList>
    </citation>
    <scope>NUCLEOTIDE SEQUENCE</scope>
    <source>
        <strain evidence="3">MPI-SDFR-AT-0073</strain>
    </source>
</reference>
<organism evidence="3 4">
    <name type="scientific">Truncatella angustata</name>
    <dbReference type="NCBI Taxonomy" id="152316"/>
    <lineage>
        <taxon>Eukaryota</taxon>
        <taxon>Fungi</taxon>
        <taxon>Dikarya</taxon>
        <taxon>Ascomycota</taxon>
        <taxon>Pezizomycotina</taxon>
        <taxon>Sordariomycetes</taxon>
        <taxon>Xylariomycetidae</taxon>
        <taxon>Amphisphaeriales</taxon>
        <taxon>Sporocadaceae</taxon>
        <taxon>Truncatella</taxon>
    </lineage>
</organism>
<keyword evidence="4" id="KW-1185">Reference proteome</keyword>
<dbReference type="RefSeq" id="XP_045961123.1">
    <property type="nucleotide sequence ID" value="XM_046105816.1"/>
</dbReference>
<dbReference type="AlphaFoldDB" id="A0A9P8URH4"/>
<evidence type="ECO:0000313" key="4">
    <source>
        <dbReference type="Proteomes" id="UP000758603"/>
    </source>
</evidence>
<dbReference type="GeneID" id="70134707"/>
<name>A0A9P8URH4_9PEZI</name>
<feature type="region of interest" description="Disordered" evidence="2">
    <location>
        <begin position="606"/>
        <end position="626"/>
    </location>
</feature>
<gene>
    <name evidence="3" type="ORF">BKA67DRAFT_642969</name>
</gene>
<dbReference type="OrthoDB" id="4587086at2759"/>
<protein>
    <submittedName>
        <fullName evidence="3">Uncharacterized protein</fullName>
    </submittedName>
</protein>
<dbReference type="EMBL" id="JAGPXC010000002">
    <property type="protein sequence ID" value="KAH6656889.1"/>
    <property type="molecule type" value="Genomic_DNA"/>
</dbReference>
<feature type="compositionally biased region" description="Basic and acidic residues" evidence="2">
    <location>
        <begin position="606"/>
        <end position="625"/>
    </location>
</feature>
<proteinExistence type="predicted"/>
<sequence length="683" mass="77840">MVTKFVKPSVDMDMPPSGSLSPIARQYLSGLTSPQRPLTLPGCTANDMEEKPISISNEMLQAYVMMRGPGQGFGTDPDDPLLDWVLLRDEIEMREGKKLGGGKKDIRRLLSNVNRVLHSEQSPKSSPQTNVFELHRPDVKHIHPPQGMDLSMHMLNACCDDFEFEEDGTDDEEHVPRGRISPCTFLAWSKGCKAWEEVGSRRQRQESMANTMTSRRRPQSPELYSTPPSTLRRDRWPTWNRHQDCMESGTPLSPYYQVPSSPSMLWNAEGIDGDRMEWKPQFEDYYRRMDYKAAKKLQQLKQYGNVDSETMSPMSNDVFFAQLSPSAPQAQNHRQRNMKSEIDGIVADDIKELDPNADISAARNVICDQRVRLEAAKAEHDQIYRTIDEQAQRIRDLELEKQIVTLAVWNVQNKREVEGEQRRWKLIHETPEEKKLRQQVLGHFRHHIKDIDYKNTMTNAKIEHDRKKKDSNDQVIRKLEKDILQACGGVGKSHPEEVYDELREGGEYRPIDPRTIFHHGFQFGSAYTDIAAQRSPLRAPKDGEQRQMGEQQEQSQGVELQGDIPQGMQYPAQFSSLFYPHIGLGPYDLYGVHGSDNHFDIEAHQTSIHDPEASDSKSDSDKGSELMDTEDVYDAQGFPISPSLNVMSVSHQTATCADTPSRASMEPIANFPWTMPSAAPFND</sequence>
<comment type="caution">
    <text evidence="3">The sequence shown here is derived from an EMBL/GenBank/DDBJ whole genome shotgun (WGS) entry which is preliminary data.</text>
</comment>
<feature type="region of interest" description="Disordered" evidence="2">
    <location>
        <begin position="539"/>
        <end position="559"/>
    </location>
</feature>